<evidence type="ECO:0000313" key="2">
    <source>
        <dbReference type="EnsemblPlants" id="Kaladp0032s0225.1.v1.1.CDS.1"/>
    </source>
</evidence>
<dbReference type="Proteomes" id="UP000594263">
    <property type="component" value="Unplaced"/>
</dbReference>
<dbReference type="AlphaFoldDB" id="A0A7N0TD04"/>
<name>A0A7N0TD04_KALFE</name>
<evidence type="ECO:0000256" key="1">
    <source>
        <dbReference type="SAM" id="MobiDB-lite"/>
    </source>
</evidence>
<proteinExistence type="predicted"/>
<feature type="region of interest" description="Disordered" evidence="1">
    <location>
        <begin position="52"/>
        <end position="76"/>
    </location>
</feature>
<dbReference type="EnsemblPlants" id="Kaladp0032s0225.1.v1.1">
    <property type="protein sequence ID" value="Kaladp0032s0225.1.v1.1.CDS.1"/>
    <property type="gene ID" value="Kaladp0032s0225.v1.1"/>
</dbReference>
<reference evidence="2" key="1">
    <citation type="submission" date="2021-01" db="UniProtKB">
        <authorList>
            <consortium name="EnsemblPlants"/>
        </authorList>
    </citation>
    <scope>IDENTIFICATION</scope>
</reference>
<dbReference type="Gramene" id="Kaladp0032s0225.1.v1.1">
    <property type="protein sequence ID" value="Kaladp0032s0225.1.v1.1.CDS.1"/>
    <property type="gene ID" value="Kaladp0032s0225.v1.1"/>
</dbReference>
<evidence type="ECO:0000313" key="3">
    <source>
        <dbReference type="Proteomes" id="UP000594263"/>
    </source>
</evidence>
<accession>A0A7N0TD04</accession>
<organism evidence="2 3">
    <name type="scientific">Kalanchoe fedtschenkoi</name>
    <name type="common">Lavender scallops</name>
    <name type="synonym">South American air plant</name>
    <dbReference type="NCBI Taxonomy" id="63787"/>
    <lineage>
        <taxon>Eukaryota</taxon>
        <taxon>Viridiplantae</taxon>
        <taxon>Streptophyta</taxon>
        <taxon>Embryophyta</taxon>
        <taxon>Tracheophyta</taxon>
        <taxon>Spermatophyta</taxon>
        <taxon>Magnoliopsida</taxon>
        <taxon>eudicotyledons</taxon>
        <taxon>Gunneridae</taxon>
        <taxon>Pentapetalae</taxon>
        <taxon>Saxifragales</taxon>
        <taxon>Crassulaceae</taxon>
        <taxon>Kalanchoe</taxon>
    </lineage>
</organism>
<protein>
    <submittedName>
        <fullName evidence="2">Uncharacterized protein</fullName>
    </submittedName>
</protein>
<sequence length="76" mass="8877">MFRGEKMDITRLYKWATNKMTIVLNEITKLKDTTKNRIWAWLVGVEPVEMEESSEAGNVGKNEHHKKSTLKRSIQT</sequence>
<keyword evidence="3" id="KW-1185">Reference proteome</keyword>